<keyword evidence="1" id="KW-0732">Signal</keyword>
<evidence type="ECO:0000313" key="2">
    <source>
        <dbReference type="EMBL" id="MBW77848.1"/>
    </source>
</evidence>
<protein>
    <recommendedName>
        <fullName evidence="3">Secreted protein</fullName>
    </recommendedName>
</protein>
<sequence length="69" mass="7923">MRLQGRERERGSFVVFTLLFYATTLLTAANDVPSCFRKPSTPAQNRNSMVHFSGEWETKTGEDYSARDF</sequence>
<evidence type="ECO:0000256" key="1">
    <source>
        <dbReference type="SAM" id="SignalP"/>
    </source>
</evidence>
<reference evidence="2" key="1">
    <citation type="submission" date="2018-01" db="EMBL/GenBank/DDBJ databases">
        <title>An insight into the sialome of Amazonian anophelines.</title>
        <authorList>
            <person name="Ribeiro J.M."/>
            <person name="Scarpassa V."/>
            <person name="Calvo E."/>
        </authorList>
    </citation>
    <scope>NUCLEOTIDE SEQUENCE</scope>
</reference>
<name>A0A2M4DL55_ANODA</name>
<proteinExistence type="predicted"/>
<evidence type="ECO:0008006" key="3">
    <source>
        <dbReference type="Google" id="ProtNLM"/>
    </source>
</evidence>
<organism evidence="2">
    <name type="scientific">Anopheles darlingi</name>
    <name type="common">Mosquito</name>
    <dbReference type="NCBI Taxonomy" id="43151"/>
    <lineage>
        <taxon>Eukaryota</taxon>
        <taxon>Metazoa</taxon>
        <taxon>Ecdysozoa</taxon>
        <taxon>Arthropoda</taxon>
        <taxon>Hexapoda</taxon>
        <taxon>Insecta</taxon>
        <taxon>Pterygota</taxon>
        <taxon>Neoptera</taxon>
        <taxon>Endopterygota</taxon>
        <taxon>Diptera</taxon>
        <taxon>Nematocera</taxon>
        <taxon>Culicoidea</taxon>
        <taxon>Culicidae</taxon>
        <taxon>Anophelinae</taxon>
        <taxon>Anopheles</taxon>
    </lineage>
</organism>
<dbReference type="EMBL" id="GGFL01013670">
    <property type="protein sequence ID" value="MBW77848.1"/>
    <property type="molecule type" value="Transcribed_RNA"/>
</dbReference>
<feature type="chain" id="PRO_5014889031" description="Secreted protein" evidence="1">
    <location>
        <begin position="30"/>
        <end position="69"/>
    </location>
</feature>
<accession>A0A2M4DL55</accession>
<feature type="signal peptide" evidence="1">
    <location>
        <begin position="1"/>
        <end position="29"/>
    </location>
</feature>
<dbReference type="AlphaFoldDB" id="A0A2M4DL55"/>